<dbReference type="InterPro" id="IPR003439">
    <property type="entry name" value="ABC_transporter-like_ATP-bd"/>
</dbReference>
<dbReference type="GO" id="GO:0003697">
    <property type="term" value="F:single-stranded DNA binding"/>
    <property type="evidence" value="ECO:0007669"/>
    <property type="project" value="InterPro"/>
</dbReference>
<evidence type="ECO:0000256" key="4">
    <source>
        <dbReference type="ARBA" id="ARBA00022967"/>
    </source>
</evidence>
<protein>
    <submittedName>
        <fullName evidence="7">ABC transporter, ATPase subunit</fullName>
    </submittedName>
</protein>
<keyword evidence="3" id="KW-0067">ATP-binding</keyword>
<keyword evidence="8" id="KW-1185">Reference proteome</keyword>
<dbReference type="PROSITE" id="PS00618">
    <property type="entry name" value="RECF_2"/>
    <property type="match status" value="1"/>
</dbReference>
<name>A6DUG2_9BACT</name>
<dbReference type="InterPro" id="IPR003593">
    <property type="entry name" value="AAA+_ATPase"/>
</dbReference>
<dbReference type="GO" id="GO:0005524">
    <property type="term" value="F:ATP binding"/>
    <property type="evidence" value="ECO:0007669"/>
    <property type="project" value="UniProtKB-KW"/>
</dbReference>
<dbReference type="InterPro" id="IPR027417">
    <property type="entry name" value="P-loop_NTPase"/>
</dbReference>
<dbReference type="PANTHER" id="PTHR42794:SF1">
    <property type="entry name" value="HEMIN IMPORT ATP-BINDING PROTEIN HMUV"/>
    <property type="match status" value="1"/>
</dbReference>
<evidence type="ECO:0000256" key="5">
    <source>
        <dbReference type="ARBA" id="ARBA00037066"/>
    </source>
</evidence>
<keyword evidence="2" id="KW-0547">Nucleotide-binding</keyword>
<dbReference type="eggNOG" id="COG1120">
    <property type="taxonomic scope" value="Bacteria"/>
</dbReference>
<dbReference type="SUPFAM" id="SSF52540">
    <property type="entry name" value="P-loop containing nucleoside triphosphate hydrolases"/>
    <property type="match status" value="1"/>
</dbReference>
<dbReference type="AlphaFoldDB" id="A6DUG2"/>
<gene>
    <name evidence="7" type="ORF">LNTAR_06074</name>
</gene>
<feature type="domain" description="ABC transporter" evidence="6">
    <location>
        <begin position="2"/>
        <end position="232"/>
    </location>
</feature>
<dbReference type="OrthoDB" id="9809450at2"/>
<dbReference type="Gene3D" id="3.40.50.300">
    <property type="entry name" value="P-loop containing nucleotide triphosphate hydrolases"/>
    <property type="match status" value="1"/>
</dbReference>
<dbReference type="RefSeq" id="WP_007281445.1">
    <property type="nucleotide sequence ID" value="NZ_ABCK01000056.1"/>
</dbReference>
<keyword evidence="4" id="KW-1278">Translocase</keyword>
<comment type="caution">
    <text evidence="7">The sequence shown here is derived from an EMBL/GenBank/DDBJ whole genome shotgun (WGS) entry which is preliminary data.</text>
</comment>
<dbReference type="EMBL" id="ABCK01000056">
    <property type="protein sequence ID" value="EDM24722.1"/>
    <property type="molecule type" value="Genomic_DNA"/>
</dbReference>
<dbReference type="PANTHER" id="PTHR42794">
    <property type="entry name" value="HEMIN IMPORT ATP-BINDING PROTEIN HMUV"/>
    <property type="match status" value="1"/>
</dbReference>
<sequence length="246" mass="27515">MLNTTNLSYSIEGKTILKDINFSLEPNTITCVLGPNGAGKTTLLKQICGLSKVEKGTITIDNKNISKMNENQRACEIAYVPQKASSLPSFTVRDFILQASYSHQEGQTFPPLDDLLSICELNTIQNQTLSTLSGGEMQRTLFASALYQASPLILLDEVTAGLDPAHHDSICQLIQQTRESHKLTYLWVTHDINRALMYADRILILKNGELIFDDNPQSLKDGRFLSQVFDKQFKVLTDDEGQKYLI</sequence>
<proteinExistence type="predicted"/>
<comment type="function">
    <text evidence="5">Part of the ABC transporter complex HmuTUV involved in hemin import. Responsible for energy coupling to the transport system.</text>
</comment>
<dbReference type="GO" id="GO:0006281">
    <property type="term" value="P:DNA repair"/>
    <property type="evidence" value="ECO:0007669"/>
    <property type="project" value="InterPro"/>
</dbReference>
<evidence type="ECO:0000313" key="8">
    <source>
        <dbReference type="Proteomes" id="UP000004947"/>
    </source>
</evidence>
<dbReference type="SMART" id="SM00382">
    <property type="entry name" value="AAA"/>
    <property type="match status" value="1"/>
</dbReference>
<reference evidence="7 8" key="1">
    <citation type="journal article" date="2010" name="J. Bacteriol.">
        <title>Genome sequence of Lentisphaera araneosa HTCC2155T, the type species of the order Lentisphaerales in the phylum Lentisphaerae.</title>
        <authorList>
            <person name="Thrash J.C."/>
            <person name="Cho J.C."/>
            <person name="Vergin K.L."/>
            <person name="Morris R.M."/>
            <person name="Giovannoni S.J."/>
        </authorList>
    </citation>
    <scope>NUCLEOTIDE SEQUENCE [LARGE SCALE GENOMIC DNA]</scope>
    <source>
        <strain evidence="7 8">HTCC2155</strain>
    </source>
</reference>
<dbReference type="STRING" id="313628.LNTAR_06074"/>
<accession>A6DUG2</accession>
<evidence type="ECO:0000259" key="6">
    <source>
        <dbReference type="PROSITE" id="PS50893"/>
    </source>
</evidence>
<evidence type="ECO:0000256" key="2">
    <source>
        <dbReference type="ARBA" id="ARBA00022741"/>
    </source>
</evidence>
<dbReference type="PROSITE" id="PS50893">
    <property type="entry name" value="ABC_TRANSPORTER_2"/>
    <property type="match status" value="1"/>
</dbReference>
<dbReference type="Pfam" id="PF00005">
    <property type="entry name" value="ABC_tran"/>
    <property type="match status" value="1"/>
</dbReference>
<evidence type="ECO:0000256" key="3">
    <source>
        <dbReference type="ARBA" id="ARBA00022840"/>
    </source>
</evidence>
<dbReference type="CDD" id="cd03214">
    <property type="entry name" value="ABC_Iron-Siderophores_B12_Hemin"/>
    <property type="match status" value="1"/>
</dbReference>
<dbReference type="GO" id="GO:0016887">
    <property type="term" value="F:ATP hydrolysis activity"/>
    <property type="evidence" value="ECO:0007669"/>
    <property type="project" value="InterPro"/>
</dbReference>
<evidence type="ECO:0000313" key="7">
    <source>
        <dbReference type="EMBL" id="EDM24722.1"/>
    </source>
</evidence>
<evidence type="ECO:0000256" key="1">
    <source>
        <dbReference type="ARBA" id="ARBA00022448"/>
    </source>
</evidence>
<dbReference type="InterPro" id="IPR018078">
    <property type="entry name" value="DNA-binding_RecF_CS"/>
</dbReference>
<dbReference type="Proteomes" id="UP000004947">
    <property type="component" value="Unassembled WGS sequence"/>
</dbReference>
<organism evidence="7 8">
    <name type="scientific">Lentisphaera araneosa HTCC2155</name>
    <dbReference type="NCBI Taxonomy" id="313628"/>
    <lineage>
        <taxon>Bacteria</taxon>
        <taxon>Pseudomonadati</taxon>
        <taxon>Lentisphaerota</taxon>
        <taxon>Lentisphaeria</taxon>
        <taxon>Lentisphaerales</taxon>
        <taxon>Lentisphaeraceae</taxon>
        <taxon>Lentisphaera</taxon>
    </lineage>
</organism>
<keyword evidence="1" id="KW-0813">Transport</keyword>